<accession>A0ABU5I9S4</accession>
<sequence length="177" mass="19306">MAVSAIEEASNFSFLKQPPHQPPLFSLASSAEQHYANDPNTCLLKLRQFGEAVARHLFALAGIEEDARGSKQIDRLAEVQRRDFIDRDIAGLLHLLRKEGNAAAHDFVGEQRDALAALRVGRQLAIWFPRAFGFPPGGFKPGPFVEPLDAQLQAGNIGPGNIQTLGAIGPRSPRLYS</sequence>
<evidence type="ECO:0000313" key="3">
    <source>
        <dbReference type="Proteomes" id="UP001293718"/>
    </source>
</evidence>
<dbReference type="InterPro" id="IPR025285">
    <property type="entry name" value="DUF4145"/>
</dbReference>
<gene>
    <name evidence="2" type="ORF">SM757_03655</name>
</gene>
<organism evidence="2 3">
    <name type="scientific">Azohydromonas lata</name>
    <dbReference type="NCBI Taxonomy" id="45677"/>
    <lineage>
        <taxon>Bacteria</taxon>
        <taxon>Pseudomonadati</taxon>
        <taxon>Pseudomonadota</taxon>
        <taxon>Betaproteobacteria</taxon>
        <taxon>Burkholderiales</taxon>
        <taxon>Sphaerotilaceae</taxon>
        <taxon>Azohydromonas</taxon>
    </lineage>
</organism>
<dbReference type="Pfam" id="PF13643">
    <property type="entry name" value="DUF4145"/>
    <property type="match status" value="1"/>
</dbReference>
<dbReference type="RefSeq" id="WP_322464417.1">
    <property type="nucleotide sequence ID" value="NZ_JAXOJX010000003.1"/>
</dbReference>
<reference evidence="2 3" key="1">
    <citation type="submission" date="2023-11" db="EMBL/GenBank/DDBJ databases">
        <title>Draft genome of Azohydromonas lata strain H1 (DSM1123), a polyhydroxyalkanoate producer.</title>
        <authorList>
            <person name="Traversa D."/>
            <person name="D'Addabbo P."/>
            <person name="Pazzani C."/>
            <person name="Manzari C."/>
            <person name="Chiara M."/>
            <person name="Scrascia M."/>
        </authorList>
    </citation>
    <scope>NUCLEOTIDE SEQUENCE [LARGE SCALE GENOMIC DNA]</scope>
    <source>
        <strain evidence="2 3">H1</strain>
    </source>
</reference>
<evidence type="ECO:0000259" key="1">
    <source>
        <dbReference type="Pfam" id="PF13643"/>
    </source>
</evidence>
<proteinExistence type="predicted"/>
<evidence type="ECO:0000313" key="2">
    <source>
        <dbReference type="EMBL" id="MDZ5455662.1"/>
    </source>
</evidence>
<keyword evidence="3" id="KW-1185">Reference proteome</keyword>
<dbReference type="Proteomes" id="UP001293718">
    <property type="component" value="Unassembled WGS sequence"/>
</dbReference>
<name>A0ABU5I9S4_9BURK</name>
<feature type="domain" description="DUF4145" evidence="1">
    <location>
        <begin position="31"/>
        <end position="119"/>
    </location>
</feature>
<protein>
    <submittedName>
        <fullName evidence="2">DUF4145 domain-containing protein</fullName>
    </submittedName>
</protein>
<comment type="caution">
    <text evidence="2">The sequence shown here is derived from an EMBL/GenBank/DDBJ whole genome shotgun (WGS) entry which is preliminary data.</text>
</comment>
<dbReference type="EMBL" id="JAXOJX010000003">
    <property type="protein sequence ID" value="MDZ5455662.1"/>
    <property type="molecule type" value="Genomic_DNA"/>
</dbReference>